<evidence type="ECO:0000313" key="3">
    <source>
        <dbReference type="Proteomes" id="UP001404104"/>
    </source>
</evidence>
<dbReference type="Gene3D" id="1.25.40.10">
    <property type="entry name" value="Tetratricopeptide repeat domain"/>
    <property type="match status" value="1"/>
</dbReference>
<dbReference type="Pfam" id="PF13469">
    <property type="entry name" value="Sulfotransfer_3"/>
    <property type="match status" value="1"/>
</dbReference>
<dbReference type="Proteomes" id="UP001404104">
    <property type="component" value="Unassembled WGS sequence"/>
</dbReference>
<dbReference type="InterPro" id="IPR011990">
    <property type="entry name" value="TPR-like_helical_dom_sf"/>
</dbReference>
<dbReference type="RefSeq" id="WP_345863055.1">
    <property type="nucleotide sequence ID" value="NZ_JBDIMF010000001.1"/>
</dbReference>
<reference evidence="2 3" key="1">
    <citation type="submission" date="2024-05" db="EMBL/GenBank/DDBJ databases">
        <authorList>
            <person name="Liu Q."/>
            <person name="Xin Y.-H."/>
        </authorList>
    </citation>
    <scope>NUCLEOTIDE SEQUENCE [LARGE SCALE GENOMIC DNA]</scope>
    <source>
        <strain evidence="2 3">CGMCC 1.15349</strain>
    </source>
</reference>
<gene>
    <name evidence="2" type="ORF">ABC969_03740</name>
</gene>
<keyword evidence="1" id="KW-0808">Transferase</keyword>
<dbReference type="SUPFAM" id="SSF48452">
    <property type="entry name" value="TPR-like"/>
    <property type="match status" value="1"/>
</dbReference>
<evidence type="ECO:0000313" key="2">
    <source>
        <dbReference type="EMBL" id="MEN2785531.1"/>
    </source>
</evidence>
<dbReference type="InterPro" id="IPR027417">
    <property type="entry name" value="P-loop_NTPase"/>
</dbReference>
<sequence length="491" mass="53372">MSSAAAQIVLTELKTALHRRDRAATNRAVTALLDGAAPLGEQWRSISRLMQVSGELTLAHRAIDCFVASAADKSAARYAKVVLLTQSNRIREAHDLLATLPTHVPDPAGHAYVLGNTAMTLGDVTQARAHLQTALKHRPGWGPAWLSLATMVNLAQDPLGDRLLAEAPAAERQGPADLARYCYALGKLHADRGDPAATFAAYARGAQLLKSQTPYSRNGNAANAQSAMTGYPDGFFDRMRAQQTRDTSRPIFVTGLPRSGTTLVEHILASHSDVVDGGELNIVQHVAVAVGGVSGEALEQYMAGGGTLDTLSDLYLHLLAERFSGTGRVVDKTIDVSRCLGLIAAALPDAPLIWMRRDPLDSAWSCFRTFFIHGVAWSYDLAEIADHFRLEDQLMAFWKAQLGDRLLIVPYRALVEDPATWTARLLAHCGLPEEAGAYTPHLTERTVATASSLQVRRPINRDGLGVAEPYRAYLQPFVDAYDRENDTVRPR</sequence>
<comment type="caution">
    <text evidence="2">The sequence shown here is derived from an EMBL/GenBank/DDBJ whole genome shotgun (WGS) entry which is preliminary data.</text>
</comment>
<dbReference type="EMBL" id="JBDIMF010000001">
    <property type="protein sequence ID" value="MEN2785531.1"/>
    <property type="molecule type" value="Genomic_DNA"/>
</dbReference>
<dbReference type="Gene3D" id="3.40.50.300">
    <property type="entry name" value="P-loop containing nucleotide triphosphate hydrolases"/>
    <property type="match status" value="1"/>
</dbReference>
<organism evidence="2 3">
    <name type="scientific">Sphingomonas qilianensis</name>
    <dbReference type="NCBI Taxonomy" id="1736690"/>
    <lineage>
        <taxon>Bacteria</taxon>
        <taxon>Pseudomonadati</taxon>
        <taxon>Pseudomonadota</taxon>
        <taxon>Alphaproteobacteria</taxon>
        <taxon>Sphingomonadales</taxon>
        <taxon>Sphingomonadaceae</taxon>
        <taxon>Sphingomonas</taxon>
    </lineage>
</organism>
<dbReference type="SUPFAM" id="SSF52540">
    <property type="entry name" value="P-loop containing nucleoside triphosphate hydrolases"/>
    <property type="match status" value="1"/>
</dbReference>
<keyword evidence="3" id="KW-1185">Reference proteome</keyword>
<dbReference type="PANTHER" id="PTHR12788:SF10">
    <property type="entry name" value="PROTEIN-TYROSINE SULFOTRANSFERASE"/>
    <property type="match status" value="1"/>
</dbReference>
<accession>A0ABU9XS50</accession>
<name>A0ABU9XS50_9SPHN</name>
<evidence type="ECO:0000256" key="1">
    <source>
        <dbReference type="ARBA" id="ARBA00022679"/>
    </source>
</evidence>
<dbReference type="PANTHER" id="PTHR12788">
    <property type="entry name" value="PROTEIN-TYROSINE SULFOTRANSFERASE 2"/>
    <property type="match status" value="1"/>
</dbReference>
<dbReference type="InterPro" id="IPR026634">
    <property type="entry name" value="TPST-like"/>
</dbReference>
<protein>
    <submittedName>
        <fullName evidence="2">Sulfotransferase</fullName>
    </submittedName>
</protein>
<proteinExistence type="predicted"/>